<sequence length="453" mass="51322">MRLKQISRRRKFPPFNRSTNPTPLQQAEADFLQAVLGSDSIVDAAPENAQATLCLFKRCVRGNWPADFDDVVTAEVALHPDPYHKAIITGQKVADAFRTHGGLSIVRLIKQLQADSVFRNDEGLHSNLGAQGLVFNAIGWISMLYQPSRGLVRTPGSNNFKIAVQSRQSSLRSSVPAEKAERPLDELLRACVGMFSSSSQTQKDDERNGSQDHLERKIQVSYLNAHVMKTLANMEFIWVDSISAHLDFDPTTPSVSIFRCPSFCKLHQSEESILAKMFVNMDEENEQPSNNFSAQNFVAEMQVTYRLLFRDDSRARKLYTQHERSRAAMTTSDGEGTVDPYLDDLCGKHLPNSWWLSLSASVRDSYDAEADFPIFKDRLKRIQDYMHGIQPNRFMSLWRDRRDLRIWYTIWVVIILGIISLISQFIALALSAAQLSIAQKSYAAQLLQNQSTK</sequence>
<reference evidence="1" key="1">
    <citation type="submission" date="2022-07" db="EMBL/GenBank/DDBJ databases">
        <title>Genome Sequence of Lecanicillium saksenae.</title>
        <authorList>
            <person name="Buettner E."/>
        </authorList>
    </citation>
    <scope>NUCLEOTIDE SEQUENCE</scope>
    <source>
        <strain evidence="1">VT-O1</strain>
    </source>
</reference>
<proteinExistence type="predicted"/>
<dbReference type="Proteomes" id="UP001148737">
    <property type="component" value="Unassembled WGS sequence"/>
</dbReference>
<protein>
    <submittedName>
        <fullName evidence="1">Uncharacterized protein</fullName>
    </submittedName>
</protein>
<organism evidence="1 2">
    <name type="scientific">Lecanicillium saksenae</name>
    <dbReference type="NCBI Taxonomy" id="468837"/>
    <lineage>
        <taxon>Eukaryota</taxon>
        <taxon>Fungi</taxon>
        <taxon>Dikarya</taxon>
        <taxon>Ascomycota</taxon>
        <taxon>Pezizomycotina</taxon>
        <taxon>Sordariomycetes</taxon>
        <taxon>Hypocreomycetidae</taxon>
        <taxon>Hypocreales</taxon>
        <taxon>Cordycipitaceae</taxon>
        <taxon>Lecanicillium</taxon>
    </lineage>
</organism>
<name>A0ACC1R054_9HYPO</name>
<keyword evidence="2" id="KW-1185">Reference proteome</keyword>
<gene>
    <name evidence="1" type="ORF">NLG97_g2940</name>
</gene>
<dbReference type="EMBL" id="JANAKD010000224">
    <property type="protein sequence ID" value="KAJ3496059.1"/>
    <property type="molecule type" value="Genomic_DNA"/>
</dbReference>
<evidence type="ECO:0000313" key="2">
    <source>
        <dbReference type="Proteomes" id="UP001148737"/>
    </source>
</evidence>
<comment type="caution">
    <text evidence="1">The sequence shown here is derived from an EMBL/GenBank/DDBJ whole genome shotgun (WGS) entry which is preliminary data.</text>
</comment>
<evidence type="ECO:0000313" key="1">
    <source>
        <dbReference type="EMBL" id="KAJ3496059.1"/>
    </source>
</evidence>
<accession>A0ACC1R054</accession>